<keyword evidence="4" id="KW-1185">Reference proteome</keyword>
<name>Q21SV7_ALBFT</name>
<dbReference type="SUPFAM" id="SSF52091">
    <property type="entry name" value="SpoIIaa-like"/>
    <property type="match status" value="1"/>
</dbReference>
<gene>
    <name evidence="3" type="ordered locus">Rfer_3437</name>
</gene>
<dbReference type="KEGG" id="rfr:Rfer_3437"/>
<evidence type="ECO:0000313" key="3">
    <source>
        <dbReference type="EMBL" id="ABD71146.1"/>
    </source>
</evidence>
<evidence type="ECO:0000259" key="2">
    <source>
        <dbReference type="Pfam" id="PF13466"/>
    </source>
</evidence>
<dbReference type="AlphaFoldDB" id="Q21SV7"/>
<dbReference type="Pfam" id="PF13466">
    <property type="entry name" value="STAS_2"/>
    <property type="match status" value="1"/>
</dbReference>
<feature type="compositionally biased region" description="Basic and acidic residues" evidence="1">
    <location>
        <begin position="21"/>
        <end position="33"/>
    </location>
</feature>
<feature type="compositionally biased region" description="Polar residues" evidence="1">
    <location>
        <begin position="130"/>
        <end position="142"/>
    </location>
</feature>
<dbReference type="STRING" id="338969.Rfer_3437"/>
<feature type="domain" description="MlaB-like STAS" evidence="2">
    <location>
        <begin position="514"/>
        <end position="591"/>
    </location>
</feature>
<evidence type="ECO:0000256" key="1">
    <source>
        <dbReference type="SAM" id="MobiDB-lite"/>
    </source>
</evidence>
<feature type="region of interest" description="Disordered" evidence="1">
    <location>
        <begin position="21"/>
        <end position="40"/>
    </location>
</feature>
<dbReference type="OrthoDB" id="5298269at2"/>
<protein>
    <recommendedName>
        <fullName evidence="2">MlaB-like STAS domain-containing protein</fullName>
    </recommendedName>
</protein>
<reference evidence="4" key="1">
    <citation type="submission" date="2006-02" db="EMBL/GenBank/DDBJ databases">
        <title>Complete sequence of chromosome of Rhodoferax ferrireducens DSM 15236.</title>
        <authorList>
            <person name="Copeland A."/>
            <person name="Lucas S."/>
            <person name="Lapidus A."/>
            <person name="Barry K."/>
            <person name="Detter J.C."/>
            <person name="Glavina del Rio T."/>
            <person name="Hammon N."/>
            <person name="Israni S."/>
            <person name="Pitluck S."/>
            <person name="Brettin T."/>
            <person name="Bruce D."/>
            <person name="Han C."/>
            <person name="Tapia R."/>
            <person name="Gilna P."/>
            <person name="Kiss H."/>
            <person name="Schmutz J."/>
            <person name="Larimer F."/>
            <person name="Land M."/>
            <person name="Kyrpides N."/>
            <person name="Ivanova N."/>
            <person name="Richardson P."/>
        </authorList>
    </citation>
    <scope>NUCLEOTIDE SEQUENCE [LARGE SCALE GENOMIC DNA]</scope>
    <source>
        <strain evidence="4">ATCC BAA-621 / DSM 15236 / T118</strain>
    </source>
</reference>
<dbReference type="Gene3D" id="3.30.750.24">
    <property type="entry name" value="STAS domain"/>
    <property type="match status" value="1"/>
</dbReference>
<dbReference type="RefSeq" id="WP_011465709.1">
    <property type="nucleotide sequence ID" value="NC_007908.1"/>
</dbReference>
<dbReference type="HOGENOM" id="CLU_486544_0_0_4"/>
<dbReference type="InterPro" id="IPR036513">
    <property type="entry name" value="STAS_dom_sf"/>
</dbReference>
<dbReference type="EMBL" id="CP000267">
    <property type="protein sequence ID" value="ABD71146.1"/>
    <property type="molecule type" value="Genomic_DNA"/>
</dbReference>
<feature type="region of interest" description="Disordered" evidence="1">
    <location>
        <begin position="166"/>
        <end position="188"/>
    </location>
</feature>
<proteinExistence type="predicted"/>
<accession>Q21SV7</accession>
<sequence length="602" mass="65840">MATKDTNTGLLSKMARFVRNPTKDWSDLDKPEPDTEQENEYGKAALKEMIERKRQNDFVRRREFDHLRKIRRNGPVLSPELAGRPSFFQTSSISNLDERATTLKKIDEIEAQMSKQWWKGKQDEAMVQSDKPSGSGTASQAQGELAPLAGTQRKVADTFVATLASQLSPTGDSGSGADYESTQMGLAASQEPAPIGAPRQMLSSRSSGGRTVDTGLSEYSPSKLFSIELGDSLADSDLEEAAIRFANGDDAGAEATLLAALQAEPVNPDSADGWAAALFDLYRATGQQSNFDRVAIEYAQRFGRSAPAWFSIPELLGRNTLPAPLPQAGALASGSQLVWECPVDLDLSEVQALRASLVSAPGRLWHLHWHQFRRMTPEAASALAELFAQWCSQPVQLQFDGADVLHSTLKSYTPSGDQAVDMVWWRLRLDALRIVRLQDEFELAALDFCVTYEVSPPPWEDARCEYVHERLNSMLSHEAPFGLTEAPAVVPSFALSQGATVPMGLDMLSAATVVELSGEVLGDAAEALDKLQAGLYDAKHLVISCSRLIRVDFSAAGSILNWVALRESEGCSVQFRDVPRLVAAFFNVIGINEHARVMLRTH</sequence>
<dbReference type="InterPro" id="IPR058548">
    <property type="entry name" value="MlaB-like_STAS"/>
</dbReference>
<evidence type="ECO:0000313" key="4">
    <source>
        <dbReference type="Proteomes" id="UP000008332"/>
    </source>
</evidence>
<feature type="region of interest" description="Disordered" evidence="1">
    <location>
        <begin position="117"/>
        <end position="143"/>
    </location>
</feature>
<dbReference type="Proteomes" id="UP000008332">
    <property type="component" value="Chromosome"/>
</dbReference>
<organism evidence="3 4">
    <name type="scientific">Albidiferax ferrireducens (strain ATCC BAA-621 / DSM 15236 / T118)</name>
    <name type="common">Rhodoferax ferrireducens</name>
    <dbReference type="NCBI Taxonomy" id="338969"/>
    <lineage>
        <taxon>Bacteria</taxon>
        <taxon>Pseudomonadati</taxon>
        <taxon>Pseudomonadota</taxon>
        <taxon>Betaproteobacteria</taxon>
        <taxon>Burkholderiales</taxon>
        <taxon>Comamonadaceae</taxon>
        <taxon>Rhodoferax</taxon>
    </lineage>
</organism>
<dbReference type="eggNOG" id="COG1366">
    <property type="taxonomic scope" value="Bacteria"/>
</dbReference>
<feature type="region of interest" description="Disordered" evidence="1">
    <location>
        <begin position="196"/>
        <end position="215"/>
    </location>
</feature>